<comment type="similarity">
    <text evidence="7">Belongs to the TPP enzyme family. MenD subfamily.</text>
</comment>
<dbReference type="InterPro" id="IPR012001">
    <property type="entry name" value="Thiamin_PyroP_enz_TPP-bd_dom"/>
</dbReference>
<dbReference type="RefSeq" id="WP_115602586.1">
    <property type="nucleotide sequence ID" value="NZ_SADD01000001.1"/>
</dbReference>
<organism evidence="9 10">
    <name type="scientific">Lujinxingia sediminis</name>
    <dbReference type="NCBI Taxonomy" id="2480984"/>
    <lineage>
        <taxon>Bacteria</taxon>
        <taxon>Deltaproteobacteria</taxon>
        <taxon>Bradymonadales</taxon>
        <taxon>Lujinxingiaceae</taxon>
        <taxon>Lujinxingia</taxon>
    </lineage>
</organism>
<keyword evidence="2 7" id="KW-0808">Transferase</keyword>
<dbReference type="PIRSF" id="PIRSF004983">
    <property type="entry name" value="MenD"/>
    <property type="match status" value="1"/>
</dbReference>
<dbReference type="InterPro" id="IPR029061">
    <property type="entry name" value="THDP-binding"/>
</dbReference>
<dbReference type="SUPFAM" id="SSF52467">
    <property type="entry name" value="DHS-like NAD/FAD-binding domain"/>
    <property type="match status" value="1"/>
</dbReference>
<evidence type="ECO:0000313" key="9">
    <source>
        <dbReference type="EMBL" id="RVU48816.1"/>
    </source>
</evidence>
<keyword evidence="10" id="KW-1185">Reference proteome</keyword>
<comment type="pathway">
    <text evidence="7">Quinol/quinone metabolism; menaquinone biosynthesis.</text>
</comment>
<evidence type="ECO:0000256" key="3">
    <source>
        <dbReference type="ARBA" id="ARBA00022723"/>
    </source>
</evidence>
<evidence type="ECO:0000256" key="6">
    <source>
        <dbReference type="ARBA" id="ARBA00023211"/>
    </source>
</evidence>
<dbReference type="Pfam" id="PF02776">
    <property type="entry name" value="TPP_enzyme_N"/>
    <property type="match status" value="1"/>
</dbReference>
<feature type="domain" description="Thiamine pyrophosphate enzyme N-terminal TPP-binding" evidence="8">
    <location>
        <begin position="16"/>
        <end position="128"/>
    </location>
</feature>
<accession>A0ABY0CZ09</accession>
<keyword evidence="4 7" id="KW-0460">Magnesium</keyword>
<gene>
    <name evidence="7 9" type="primary">menD</name>
    <name evidence="9" type="ORF">EA187_05150</name>
</gene>
<dbReference type="HAMAP" id="MF_01659">
    <property type="entry name" value="MenD"/>
    <property type="match status" value="1"/>
</dbReference>
<evidence type="ECO:0000259" key="8">
    <source>
        <dbReference type="Pfam" id="PF02776"/>
    </source>
</evidence>
<comment type="cofactor">
    <cofactor evidence="7">
        <name>Mg(2+)</name>
        <dbReference type="ChEBI" id="CHEBI:18420"/>
    </cofactor>
    <cofactor evidence="7">
        <name>Mn(2+)</name>
        <dbReference type="ChEBI" id="CHEBI:29035"/>
    </cofactor>
</comment>
<comment type="subunit">
    <text evidence="7">Homodimer.</text>
</comment>
<dbReference type="InterPro" id="IPR004433">
    <property type="entry name" value="MenaQ_synth_MenD"/>
</dbReference>
<keyword evidence="1 7" id="KW-0474">Menaquinone biosynthesis</keyword>
<dbReference type="InterPro" id="IPR029035">
    <property type="entry name" value="DHS-like_NAD/FAD-binding_dom"/>
</dbReference>
<proteinExistence type="inferred from homology"/>
<evidence type="ECO:0000256" key="2">
    <source>
        <dbReference type="ARBA" id="ARBA00022679"/>
    </source>
</evidence>
<dbReference type="CDD" id="cd07037">
    <property type="entry name" value="TPP_PYR_MenD"/>
    <property type="match status" value="1"/>
</dbReference>
<dbReference type="EC" id="2.2.1.9" evidence="7"/>
<comment type="cofactor">
    <cofactor evidence="7">
        <name>thiamine diphosphate</name>
        <dbReference type="ChEBI" id="CHEBI:58937"/>
    </cofactor>
    <text evidence="7">Binds 1 thiamine pyrophosphate per subunit.</text>
</comment>
<protein>
    <recommendedName>
        <fullName evidence="7">2-succinyl-5-enolpyruvyl-6-hydroxy-3-cyclohexene-1-carboxylate synthase</fullName>
        <shortName evidence="7">SEPHCHC synthase</shortName>
        <ecNumber evidence="7">2.2.1.9</ecNumber>
    </recommendedName>
    <alternativeName>
        <fullName evidence="7">Menaquinone biosynthesis protein MenD</fullName>
    </alternativeName>
</protein>
<keyword evidence="6 7" id="KW-0464">Manganese</keyword>
<comment type="catalytic activity">
    <reaction evidence="7">
        <text>isochorismate + 2-oxoglutarate + H(+) = 5-enolpyruvoyl-6-hydroxy-2-succinyl-cyclohex-3-ene-1-carboxylate + CO2</text>
        <dbReference type="Rhea" id="RHEA:25593"/>
        <dbReference type="ChEBI" id="CHEBI:15378"/>
        <dbReference type="ChEBI" id="CHEBI:16526"/>
        <dbReference type="ChEBI" id="CHEBI:16810"/>
        <dbReference type="ChEBI" id="CHEBI:29780"/>
        <dbReference type="ChEBI" id="CHEBI:58818"/>
        <dbReference type="EC" id="2.2.1.9"/>
    </reaction>
</comment>
<sequence>MTPSPPSWPNINTLWAHALVDELVRCGLKHVCISPGSRSTPLVVAFANHPDIEDISIIDERQAAFVALGLSLASQKPVALVCTSGTAAAHYYPAICEASSSGVPLIVLTADRPPNLHDAGAPQALDQTRFFGTHVRWFHQVAEPEPTAEKLRYLRALACRAFQRASGPNAGPVHLNLPFRKPLEPTALPEGHRDAVPPTLGTGDPMAMMGRPDNKPYLQTPPTHAVLDESTLDTIADLLANAERPLILAGADHRGNTYATALFELAQRLGAPLIAEPTSGVTRHAELQKPPLHFGDAVFGSSLLARCGQPDLVLRTGKAPLSWAAARAVRSWAHTTTILLSPDVAPPDPDHLAGWHLRANPRETLQALSRRLSLATERNSAPESPWLNAFQMAEARAEDSLRASLERFRLAQPDAPLTAPEIWNSLGELLPEGSALMISNSMPIRDVDAFMGRRRAPLQIFFNRGVNGIDGIVATGLGLALARREAGHQAPTIIALGDVALRHDLSALALARELDLPLLVLVLDNEGGAIFDELPIADFPDVHTRHFLTSARADITRSAPSTTRLHEATSPQTLASALKAFTHDPGFQVLVARSNREVDRDLRAALRADAATLIDHGFQGDLP</sequence>
<evidence type="ECO:0000256" key="5">
    <source>
        <dbReference type="ARBA" id="ARBA00023052"/>
    </source>
</evidence>
<reference evidence="9 10" key="1">
    <citation type="submission" date="2019-01" db="EMBL/GenBank/DDBJ databases">
        <title>Lujinxingia litoralis gen. nov., sp. nov. and Lujinxingia sediminis gen. nov., sp. nov., new members in the order Bradymonadales, isolated from coastal sediment.</title>
        <authorList>
            <person name="Li C.-M."/>
        </authorList>
    </citation>
    <scope>NUCLEOTIDE SEQUENCE [LARGE SCALE GENOMIC DNA]</scope>
    <source>
        <strain evidence="9 10">SEH01</strain>
    </source>
</reference>
<dbReference type="PANTHER" id="PTHR42916:SF1">
    <property type="entry name" value="PROTEIN PHYLLO, CHLOROPLASTIC"/>
    <property type="match status" value="1"/>
</dbReference>
<evidence type="ECO:0000313" key="10">
    <source>
        <dbReference type="Proteomes" id="UP000282926"/>
    </source>
</evidence>
<keyword evidence="3 7" id="KW-0479">Metal-binding</keyword>
<dbReference type="GO" id="GO:0070204">
    <property type="term" value="F:2-succinyl-5-enolpyruvyl-6-hydroxy-3-cyclohexene-1-carboxylic-acid synthase activity"/>
    <property type="evidence" value="ECO:0007669"/>
    <property type="project" value="UniProtKB-EC"/>
</dbReference>
<comment type="function">
    <text evidence="7">Catalyzes the thiamine diphosphate-dependent decarboxylation of 2-oxoglutarate and the subsequent addition of the resulting succinic semialdehyde-thiamine pyrophosphate anion to isochorismate to yield 2-succinyl-5-enolpyruvyl-6-hydroxy-3-cyclohexene-1-carboxylate (SEPHCHC).</text>
</comment>
<dbReference type="EMBL" id="SADD01000001">
    <property type="protein sequence ID" value="RVU48816.1"/>
    <property type="molecule type" value="Genomic_DNA"/>
</dbReference>
<name>A0ABY0CZ09_9DELT</name>
<dbReference type="PANTHER" id="PTHR42916">
    <property type="entry name" value="2-SUCCINYL-5-ENOLPYRUVYL-6-HYDROXY-3-CYCLOHEXENE-1-CARBOXYLATE SYNTHASE"/>
    <property type="match status" value="1"/>
</dbReference>
<comment type="caution">
    <text evidence="9">The sequence shown here is derived from an EMBL/GenBank/DDBJ whole genome shotgun (WGS) entry which is preliminary data.</text>
</comment>
<dbReference type="Proteomes" id="UP000282926">
    <property type="component" value="Unassembled WGS sequence"/>
</dbReference>
<evidence type="ECO:0000256" key="4">
    <source>
        <dbReference type="ARBA" id="ARBA00022842"/>
    </source>
</evidence>
<dbReference type="Gene3D" id="3.40.50.1220">
    <property type="entry name" value="TPP-binding domain"/>
    <property type="match status" value="1"/>
</dbReference>
<dbReference type="Gene3D" id="3.40.50.970">
    <property type="match status" value="2"/>
</dbReference>
<keyword evidence="5 7" id="KW-0786">Thiamine pyrophosphate</keyword>
<dbReference type="SUPFAM" id="SSF52518">
    <property type="entry name" value="Thiamin diphosphate-binding fold (THDP-binding)"/>
    <property type="match status" value="2"/>
</dbReference>
<dbReference type="NCBIfam" id="TIGR00173">
    <property type="entry name" value="menD"/>
    <property type="match status" value="1"/>
</dbReference>
<comment type="pathway">
    <text evidence="7">Quinol/quinone metabolism; 1,4-dihydroxy-2-naphthoate biosynthesis; 1,4-dihydroxy-2-naphthoate from chorismate: step 2/7.</text>
</comment>
<evidence type="ECO:0000256" key="7">
    <source>
        <dbReference type="HAMAP-Rule" id="MF_01659"/>
    </source>
</evidence>
<evidence type="ECO:0000256" key="1">
    <source>
        <dbReference type="ARBA" id="ARBA00022428"/>
    </source>
</evidence>